<dbReference type="PROSITE" id="PS00028">
    <property type="entry name" value="ZINC_FINGER_C2H2_1"/>
    <property type="match status" value="1"/>
</dbReference>
<evidence type="ECO:0000256" key="4">
    <source>
        <dbReference type="PROSITE-ProRule" id="PRU00042"/>
    </source>
</evidence>
<protein>
    <recommendedName>
        <fullName evidence="10">C2H2-type domain-containing protein</fullName>
    </recommendedName>
</protein>
<keyword evidence="3" id="KW-0539">Nucleus</keyword>
<dbReference type="Pfam" id="PF13894">
    <property type="entry name" value="zf-C2H2_4"/>
    <property type="match status" value="1"/>
</dbReference>
<keyword evidence="2" id="KW-0804">Transcription</keyword>
<evidence type="ECO:0000256" key="1">
    <source>
        <dbReference type="ARBA" id="ARBA00023015"/>
    </source>
</evidence>
<evidence type="ECO:0000256" key="2">
    <source>
        <dbReference type="ARBA" id="ARBA00023163"/>
    </source>
</evidence>
<keyword evidence="9" id="KW-1185">Reference proteome</keyword>
<keyword evidence="4" id="KW-0863">Zinc-finger</keyword>
<feature type="region of interest" description="Disordered" evidence="5">
    <location>
        <begin position="269"/>
        <end position="322"/>
    </location>
</feature>
<keyword evidence="4" id="KW-0479">Metal-binding</keyword>
<dbReference type="InterPro" id="IPR021934">
    <property type="entry name" value="Sox_C"/>
</dbReference>
<evidence type="ECO:0000256" key="5">
    <source>
        <dbReference type="SAM" id="MobiDB-lite"/>
    </source>
</evidence>
<keyword evidence="1" id="KW-0805">Transcription regulation</keyword>
<dbReference type="Proteomes" id="UP000095300">
    <property type="component" value="Unassembled WGS sequence"/>
</dbReference>
<dbReference type="SUPFAM" id="SSF57667">
    <property type="entry name" value="beta-beta-alpha zinc fingers"/>
    <property type="match status" value="1"/>
</dbReference>
<dbReference type="PROSITE" id="PS51516">
    <property type="entry name" value="SOX_C"/>
    <property type="match status" value="1"/>
</dbReference>
<name>A0A1I8PQQ5_STOCA</name>
<evidence type="ECO:0000313" key="9">
    <source>
        <dbReference type="Proteomes" id="UP000095300"/>
    </source>
</evidence>
<organism evidence="8 9">
    <name type="scientific">Stomoxys calcitrans</name>
    <name type="common">Stable fly</name>
    <name type="synonym">Conops calcitrans</name>
    <dbReference type="NCBI Taxonomy" id="35570"/>
    <lineage>
        <taxon>Eukaryota</taxon>
        <taxon>Metazoa</taxon>
        <taxon>Ecdysozoa</taxon>
        <taxon>Arthropoda</taxon>
        <taxon>Hexapoda</taxon>
        <taxon>Insecta</taxon>
        <taxon>Pterygota</taxon>
        <taxon>Neoptera</taxon>
        <taxon>Endopterygota</taxon>
        <taxon>Diptera</taxon>
        <taxon>Brachycera</taxon>
        <taxon>Muscomorpha</taxon>
        <taxon>Muscoidea</taxon>
        <taxon>Muscidae</taxon>
        <taxon>Stomoxys</taxon>
    </lineage>
</organism>
<evidence type="ECO:0000256" key="3">
    <source>
        <dbReference type="ARBA" id="ARBA00023242"/>
    </source>
</evidence>
<feature type="domain" description="C2H2-type" evidence="6">
    <location>
        <begin position="183"/>
        <end position="211"/>
    </location>
</feature>
<dbReference type="STRING" id="35570.A0A1I8PQQ5"/>
<evidence type="ECO:0000313" key="8">
    <source>
        <dbReference type="EnsemblMetazoa" id="SCAU010266-PA"/>
    </source>
</evidence>
<reference evidence="8" key="1">
    <citation type="submission" date="2020-05" db="UniProtKB">
        <authorList>
            <consortium name="EnsemblMetazoa"/>
        </authorList>
    </citation>
    <scope>IDENTIFICATION</scope>
    <source>
        <strain evidence="8">USDA</strain>
    </source>
</reference>
<dbReference type="GO" id="GO:0008270">
    <property type="term" value="F:zinc ion binding"/>
    <property type="evidence" value="ECO:0007669"/>
    <property type="project" value="UniProtKB-KW"/>
</dbReference>
<gene>
    <name evidence="8" type="primary">106096018</name>
</gene>
<dbReference type="InterPro" id="IPR013087">
    <property type="entry name" value="Znf_C2H2_type"/>
</dbReference>
<dbReference type="InterPro" id="IPR036236">
    <property type="entry name" value="Znf_C2H2_sf"/>
</dbReference>
<feature type="domain" description="C2H2-type" evidence="6">
    <location>
        <begin position="213"/>
        <end position="241"/>
    </location>
</feature>
<dbReference type="EnsemblMetazoa" id="SCAU010266-RA">
    <property type="protein sequence ID" value="SCAU010266-PA"/>
    <property type="gene ID" value="SCAU010266"/>
</dbReference>
<dbReference type="AlphaFoldDB" id="A0A1I8PQQ5"/>
<keyword evidence="4" id="KW-0862">Zinc</keyword>
<evidence type="ECO:0000259" key="7">
    <source>
        <dbReference type="PROSITE" id="PS51516"/>
    </source>
</evidence>
<proteinExistence type="predicted"/>
<evidence type="ECO:0008006" key="10">
    <source>
        <dbReference type="Google" id="ProtNLM"/>
    </source>
</evidence>
<sequence>MDMDIEKDNCQFKYNIRKQKSSNTSTSSSSLSISLTSSLKRMENMEEMQIKIESDSSSTDTELFPTFYTENSQSGEIIMASTSSFTATGQEDSCTATASATATPSTSSATATAAPSSSLNKTALIALQQLASISSTHSIERLLPQLPKDLLAQNETLVYAGRPDTLAKDDDDLLMASNSQQRYPCRVCGKSYLRKAHLKRHITNECIGIEPKFLCEFCPSRYKRNEDLKRHMLKVHHMMLPKSRTSIDSYIDEATVVYGNSCGPQSFMSSPLVPDSQQASAYSNGQRHRQHHNQDYHRRSPPPLSPPVRSQHHHLPYRRQTSASSDFDNQYFLDY</sequence>
<dbReference type="PROSITE" id="PS50157">
    <property type="entry name" value="ZINC_FINGER_C2H2_2"/>
    <property type="match status" value="2"/>
</dbReference>
<feature type="domain" description="Sox C-terminal" evidence="7">
    <location>
        <begin position="251"/>
        <end position="335"/>
    </location>
</feature>
<dbReference type="OrthoDB" id="10004641at2759"/>
<dbReference type="SMART" id="SM00355">
    <property type="entry name" value="ZnF_C2H2"/>
    <property type="match status" value="2"/>
</dbReference>
<dbReference type="Gene3D" id="3.30.160.60">
    <property type="entry name" value="Classic Zinc Finger"/>
    <property type="match status" value="2"/>
</dbReference>
<dbReference type="KEGG" id="scac:106096018"/>
<evidence type="ECO:0000259" key="6">
    <source>
        <dbReference type="PROSITE" id="PS50157"/>
    </source>
</evidence>
<accession>A0A1I8PQQ5</accession>
<feature type="compositionally biased region" description="Polar residues" evidence="5">
    <location>
        <begin position="269"/>
        <end position="285"/>
    </location>
</feature>
<dbReference type="VEuPathDB" id="VectorBase:SCAU010266"/>